<keyword evidence="5" id="KW-1185">Reference proteome</keyword>
<dbReference type="InterPro" id="IPR049492">
    <property type="entry name" value="BD-FAE-like_dom"/>
</dbReference>
<reference evidence="5" key="1">
    <citation type="journal article" date="2017" name="Genome Announc.">
        <title>Draft Genome Sequence of Terrimicrobium sacchariphilum NM-5T, a Facultative Anaerobic Soil Bacterium of the Class Spartobacteria.</title>
        <authorList>
            <person name="Qiu Y.L."/>
            <person name="Tourlousse D.M."/>
            <person name="Matsuura N."/>
            <person name="Ohashi A."/>
            <person name="Sekiguchi Y."/>
        </authorList>
    </citation>
    <scope>NUCLEOTIDE SEQUENCE [LARGE SCALE GENOMIC DNA]</scope>
    <source>
        <strain evidence="5">NM-5</strain>
    </source>
</reference>
<evidence type="ECO:0000256" key="1">
    <source>
        <dbReference type="ARBA" id="ARBA00022801"/>
    </source>
</evidence>
<name>A0A146GD11_TERSA</name>
<dbReference type="OrthoDB" id="24847at2"/>
<feature type="signal peptide" evidence="2">
    <location>
        <begin position="1"/>
        <end position="32"/>
    </location>
</feature>
<dbReference type="Proteomes" id="UP000076023">
    <property type="component" value="Unassembled WGS sequence"/>
</dbReference>
<dbReference type="SUPFAM" id="SSF53474">
    <property type="entry name" value="alpha/beta-Hydrolases"/>
    <property type="match status" value="1"/>
</dbReference>
<dbReference type="STRING" id="690879.TSACC_3274"/>
<keyword evidence="2" id="KW-0732">Signal</keyword>
<evidence type="ECO:0000256" key="2">
    <source>
        <dbReference type="SAM" id="SignalP"/>
    </source>
</evidence>
<feature type="domain" description="BD-FAE-like" evidence="3">
    <location>
        <begin position="63"/>
        <end position="164"/>
    </location>
</feature>
<dbReference type="Gene3D" id="3.40.50.1820">
    <property type="entry name" value="alpha/beta hydrolase"/>
    <property type="match status" value="1"/>
</dbReference>
<evidence type="ECO:0000313" key="4">
    <source>
        <dbReference type="EMBL" id="GAT35210.1"/>
    </source>
</evidence>
<dbReference type="InterPro" id="IPR050300">
    <property type="entry name" value="GDXG_lipolytic_enzyme"/>
</dbReference>
<dbReference type="PANTHER" id="PTHR48081">
    <property type="entry name" value="AB HYDROLASE SUPERFAMILY PROTEIN C4A8.06C"/>
    <property type="match status" value="1"/>
</dbReference>
<feature type="chain" id="PRO_5007524748" evidence="2">
    <location>
        <begin position="33"/>
        <end position="294"/>
    </location>
</feature>
<dbReference type="PANTHER" id="PTHR48081:SF9">
    <property type="entry name" value="CARBOXYLESTERASE"/>
    <property type="match status" value="1"/>
</dbReference>
<comment type="caution">
    <text evidence="4">The sequence shown here is derived from an EMBL/GenBank/DDBJ whole genome shotgun (WGS) entry which is preliminary data.</text>
</comment>
<evidence type="ECO:0000313" key="5">
    <source>
        <dbReference type="Proteomes" id="UP000076023"/>
    </source>
</evidence>
<dbReference type="InParanoid" id="A0A146GD11"/>
<keyword evidence="1 4" id="KW-0378">Hydrolase</keyword>
<dbReference type="InterPro" id="IPR029058">
    <property type="entry name" value="AB_hydrolase_fold"/>
</dbReference>
<dbReference type="AlphaFoldDB" id="A0A146GD11"/>
<dbReference type="RefSeq" id="WP_084400671.1">
    <property type="nucleotide sequence ID" value="NZ_BDCO01000003.1"/>
</dbReference>
<dbReference type="GO" id="GO:0016787">
    <property type="term" value="F:hydrolase activity"/>
    <property type="evidence" value="ECO:0007669"/>
    <property type="project" value="UniProtKB-KW"/>
</dbReference>
<accession>A0A146GD11</accession>
<dbReference type="EMBL" id="BDCO01000003">
    <property type="protein sequence ID" value="GAT35210.1"/>
    <property type="molecule type" value="Genomic_DNA"/>
</dbReference>
<proteinExistence type="predicted"/>
<evidence type="ECO:0000259" key="3">
    <source>
        <dbReference type="Pfam" id="PF20434"/>
    </source>
</evidence>
<sequence length="294" mass="32025">MLHRYVKSLLPACRTACAAVVALLAHGSSLIATDILAPNYKMESSIVYAPELKDTPGGERCSLDFYHPTDVKDFPIIVYFHGGGLTGGNRSIPKELTNMGWGVVAASYRLSPTVQHPAYIEDAASAIAWTIKNAKSYGGDPSKVFVLGISAGAYLAAMAILDKSYLARHDIDADKVAGLILVSGQVITHQTVRKEQGIEPSNFRPTIDRFAPLYHIRKDAPPTLCATGDWETDTLMRAEENLYFVSMMKLVGHTDIRQTVLKGANHTRACKESWPEVIKFINEKLQPPASPAGA</sequence>
<dbReference type="Pfam" id="PF20434">
    <property type="entry name" value="BD-FAE"/>
    <property type="match status" value="1"/>
</dbReference>
<protein>
    <submittedName>
        <fullName evidence="4">Alpha/beta hydrolase fold</fullName>
    </submittedName>
</protein>
<organism evidence="4 5">
    <name type="scientific">Terrimicrobium sacchariphilum</name>
    <dbReference type="NCBI Taxonomy" id="690879"/>
    <lineage>
        <taxon>Bacteria</taxon>
        <taxon>Pseudomonadati</taxon>
        <taxon>Verrucomicrobiota</taxon>
        <taxon>Terrimicrobiia</taxon>
        <taxon>Terrimicrobiales</taxon>
        <taxon>Terrimicrobiaceae</taxon>
        <taxon>Terrimicrobium</taxon>
    </lineage>
</organism>
<gene>
    <name evidence="4" type="ORF">TSACC_3274</name>
</gene>